<feature type="compositionally biased region" description="Basic residues" evidence="6">
    <location>
        <begin position="225"/>
        <end position="235"/>
    </location>
</feature>
<dbReference type="PANTHER" id="PTHR15905:SF1">
    <property type="entry name" value="GOLGI-ASSOCIATED KINASE 1B"/>
    <property type="match status" value="1"/>
</dbReference>
<keyword evidence="7" id="KW-1133">Transmembrane helix</keyword>
<feature type="compositionally biased region" description="Polar residues" evidence="6">
    <location>
        <begin position="207"/>
        <end position="224"/>
    </location>
</feature>
<dbReference type="Proteomes" id="UP001460270">
    <property type="component" value="Unassembled WGS sequence"/>
</dbReference>
<keyword evidence="7" id="KW-0812">Transmembrane</keyword>
<feature type="region of interest" description="Disordered" evidence="6">
    <location>
        <begin position="168"/>
        <end position="251"/>
    </location>
</feature>
<keyword evidence="9" id="KW-1185">Reference proteome</keyword>
<evidence type="ECO:0000256" key="7">
    <source>
        <dbReference type="SAM" id="Phobius"/>
    </source>
</evidence>
<proteinExistence type="inferred from homology"/>
<feature type="compositionally biased region" description="Basic and acidic residues" evidence="6">
    <location>
        <begin position="176"/>
        <end position="186"/>
    </location>
</feature>
<comment type="subcellular location">
    <subcellularLocation>
        <location evidence="1">Endomembrane system</location>
    </subcellularLocation>
    <subcellularLocation>
        <location evidence="2">Golgi apparatus</location>
    </subcellularLocation>
</comment>
<reference evidence="9" key="1">
    <citation type="submission" date="2024-04" db="EMBL/GenBank/DDBJ databases">
        <title>Salinicola lusitanus LLJ914,a marine bacterium isolated from the Okinawa Trough.</title>
        <authorList>
            <person name="Li J."/>
        </authorList>
    </citation>
    <scope>NUCLEOTIDE SEQUENCE [LARGE SCALE GENOMIC DNA]</scope>
</reference>
<evidence type="ECO:0000256" key="6">
    <source>
        <dbReference type="SAM" id="MobiDB-lite"/>
    </source>
</evidence>
<organism evidence="8 9">
    <name type="scientific">Mugilogobius chulae</name>
    <name type="common">yellowstripe goby</name>
    <dbReference type="NCBI Taxonomy" id="88201"/>
    <lineage>
        <taxon>Eukaryota</taxon>
        <taxon>Metazoa</taxon>
        <taxon>Chordata</taxon>
        <taxon>Craniata</taxon>
        <taxon>Vertebrata</taxon>
        <taxon>Euteleostomi</taxon>
        <taxon>Actinopterygii</taxon>
        <taxon>Neopterygii</taxon>
        <taxon>Teleostei</taxon>
        <taxon>Neoteleostei</taxon>
        <taxon>Acanthomorphata</taxon>
        <taxon>Gobiaria</taxon>
        <taxon>Gobiiformes</taxon>
        <taxon>Gobioidei</taxon>
        <taxon>Gobiidae</taxon>
        <taxon>Gobionellinae</taxon>
        <taxon>Mugilogobius</taxon>
    </lineage>
</organism>
<feature type="transmembrane region" description="Helical" evidence="7">
    <location>
        <begin position="94"/>
        <end position="115"/>
    </location>
</feature>
<comment type="caution">
    <text evidence="8">The sequence shown here is derived from an EMBL/GenBank/DDBJ whole genome shotgun (WGS) entry which is preliminary data.</text>
</comment>
<evidence type="ECO:0000313" key="9">
    <source>
        <dbReference type="Proteomes" id="UP001460270"/>
    </source>
</evidence>
<feature type="compositionally biased region" description="Basic and acidic residues" evidence="6">
    <location>
        <begin position="193"/>
        <end position="202"/>
    </location>
</feature>
<dbReference type="AlphaFoldDB" id="A0AAW0N9B4"/>
<sequence>MRTWSTRGPGALFPGCRLQGGVSRVPPAGFPHKSGSSHGACPRRARWRRTVEFQTQTTQLLSPNVPAAGLIILTQPLTQRAWRVWSKWFSGHKWVLLFSPLFLLFLTIFIMAFTLPPPAPHLDANRWPSRALSSAHEFKSRTRTVEQLPGSALHQQIGFKISSNNGQTWKSNYGENSKKVGDDKNMLKSHASKNKERSRKEAGGSARQRTSRANPQIPQFTGNSKKPKPRIKSGNHSRESYKQVGKGKAGAGRVLSMGDGVKTIFENAEPAKQVKYIITQKNTEKSERKYKKHNAVSKDNVSKVHAKNIVKIVEENIKCLSFAAENTPESGDGSIRVSGDRREVPWFSEDDIQKMKLLAGGEPLSKARVPAHGQVLQVALEVPKQKQTLRKIPDDSLT</sequence>
<dbReference type="InterPro" id="IPR029207">
    <property type="entry name" value="FAM198"/>
</dbReference>
<gene>
    <name evidence="8" type="ORF">WMY93_026441</name>
</gene>
<evidence type="ECO:0000256" key="2">
    <source>
        <dbReference type="ARBA" id="ARBA00004555"/>
    </source>
</evidence>
<dbReference type="GO" id="GO:0005794">
    <property type="term" value="C:Golgi apparatus"/>
    <property type="evidence" value="ECO:0007669"/>
    <property type="project" value="UniProtKB-SubCell"/>
</dbReference>
<evidence type="ECO:0000256" key="3">
    <source>
        <dbReference type="ARBA" id="ARBA00007691"/>
    </source>
</evidence>
<evidence type="ECO:0000256" key="4">
    <source>
        <dbReference type="ARBA" id="ARBA00023034"/>
    </source>
</evidence>
<evidence type="ECO:0000256" key="1">
    <source>
        <dbReference type="ARBA" id="ARBA00004308"/>
    </source>
</evidence>
<keyword evidence="5 7" id="KW-0472">Membrane</keyword>
<name>A0AAW0N9B4_9GOBI</name>
<evidence type="ECO:0000256" key="5">
    <source>
        <dbReference type="ARBA" id="ARBA00023136"/>
    </source>
</evidence>
<comment type="similarity">
    <text evidence="3">Belongs to the GASK family.</text>
</comment>
<protein>
    <submittedName>
        <fullName evidence="8">Uncharacterized protein</fullName>
    </submittedName>
</protein>
<dbReference type="EMBL" id="JBBPFD010000019">
    <property type="protein sequence ID" value="KAK7886820.1"/>
    <property type="molecule type" value="Genomic_DNA"/>
</dbReference>
<keyword evidence="4" id="KW-0333">Golgi apparatus</keyword>
<evidence type="ECO:0000313" key="8">
    <source>
        <dbReference type="EMBL" id="KAK7886820.1"/>
    </source>
</evidence>
<dbReference type="Pfam" id="PF15051">
    <property type="entry name" value="FAM198"/>
    <property type="match status" value="1"/>
</dbReference>
<accession>A0AAW0N9B4</accession>
<dbReference type="PANTHER" id="PTHR15905">
    <property type="entry name" value="GOLGI-ASSOCIATED KINASE 1B-RELATED"/>
    <property type="match status" value="1"/>
</dbReference>